<comment type="similarity">
    <text evidence="1">Belongs to the thioredoxin family.</text>
</comment>
<evidence type="ECO:0008006" key="6">
    <source>
        <dbReference type="Google" id="ProtNLM"/>
    </source>
</evidence>
<dbReference type="PANTHER" id="PTHR43601:SF11">
    <property type="entry name" value="EXPRESSED PROTEIN"/>
    <property type="match status" value="1"/>
</dbReference>
<evidence type="ECO:0000256" key="2">
    <source>
        <dbReference type="ARBA" id="ARBA00023284"/>
    </source>
</evidence>
<name>A0AAV6JQ61_9ERIC</name>
<dbReference type="SUPFAM" id="SSF52833">
    <property type="entry name" value="Thioredoxin-like"/>
    <property type="match status" value="1"/>
</dbReference>
<protein>
    <recommendedName>
        <fullName evidence="6">Thioredoxin domain-containing protein</fullName>
    </recommendedName>
</protein>
<dbReference type="InterPro" id="IPR036249">
    <property type="entry name" value="Thioredoxin-like_sf"/>
</dbReference>
<dbReference type="GO" id="GO:0045454">
    <property type="term" value="P:cell redox homeostasis"/>
    <property type="evidence" value="ECO:0007669"/>
    <property type="project" value="TreeGrafter"/>
</dbReference>
<dbReference type="Gene3D" id="3.40.30.10">
    <property type="entry name" value="Glutaredoxin"/>
    <property type="match status" value="1"/>
</dbReference>
<evidence type="ECO:0000256" key="1">
    <source>
        <dbReference type="ARBA" id="ARBA00008987"/>
    </source>
</evidence>
<dbReference type="EMBL" id="JACTNZ010000006">
    <property type="protein sequence ID" value="KAG5543396.1"/>
    <property type="molecule type" value="Genomic_DNA"/>
</dbReference>
<organism evidence="4 5">
    <name type="scientific">Rhododendron griersonianum</name>
    <dbReference type="NCBI Taxonomy" id="479676"/>
    <lineage>
        <taxon>Eukaryota</taxon>
        <taxon>Viridiplantae</taxon>
        <taxon>Streptophyta</taxon>
        <taxon>Embryophyta</taxon>
        <taxon>Tracheophyta</taxon>
        <taxon>Spermatophyta</taxon>
        <taxon>Magnoliopsida</taxon>
        <taxon>eudicotyledons</taxon>
        <taxon>Gunneridae</taxon>
        <taxon>Pentapetalae</taxon>
        <taxon>asterids</taxon>
        <taxon>Ericales</taxon>
        <taxon>Ericaceae</taxon>
        <taxon>Ericoideae</taxon>
        <taxon>Rhodoreae</taxon>
        <taxon>Rhododendron</taxon>
    </lineage>
</organism>
<gene>
    <name evidence="4" type="ORF">RHGRI_016211</name>
</gene>
<sequence>MTQGNEIGGKLGSFPKPPLFCLKWPWDDAHQNPKFSNTTCKLETPWMFKSLQNIGSAAFNIAKSISKSPNSATGTPFDLDGKPKMSPNTSFERNKKVLMPEERGEAELSALASALASGKEATVIKFYSPKCRLCNSLLKFVLEMQNRNSEWLNIVMADAENDKWLPECIILTGSMLRLANVNLISFQLLHYDIRYVPCFVILDKQGKALAKTGVPNSRLHVIAGVSHLLKMKHPREN</sequence>
<dbReference type="Proteomes" id="UP000823749">
    <property type="component" value="Chromosome 6"/>
</dbReference>
<evidence type="ECO:0000313" key="4">
    <source>
        <dbReference type="EMBL" id="KAG5543396.1"/>
    </source>
</evidence>
<keyword evidence="2" id="KW-0676">Redox-active center</keyword>
<evidence type="ECO:0000256" key="3">
    <source>
        <dbReference type="SAM" id="MobiDB-lite"/>
    </source>
</evidence>
<comment type="caution">
    <text evidence="4">The sequence shown here is derived from an EMBL/GenBank/DDBJ whole genome shotgun (WGS) entry which is preliminary data.</text>
</comment>
<dbReference type="AlphaFoldDB" id="A0AAV6JQ61"/>
<feature type="region of interest" description="Disordered" evidence="3">
    <location>
        <begin position="69"/>
        <end position="90"/>
    </location>
</feature>
<reference evidence="4 5" key="1">
    <citation type="submission" date="2020-08" db="EMBL/GenBank/DDBJ databases">
        <title>Plant Genome Project.</title>
        <authorList>
            <person name="Zhang R.-G."/>
        </authorList>
    </citation>
    <scope>NUCLEOTIDE SEQUENCE [LARGE SCALE GENOMIC DNA]</scope>
    <source>
        <strain evidence="4">WSP0</strain>
        <tissue evidence="4">Leaf</tissue>
    </source>
</reference>
<keyword evidence="5" id="KW-1185">Reference proteome</keyword>
<proteinExistence type="inferred from homology"/>
<accession>A0AAV6JQ61</accession>
<evidence type="ECO:0000313" key="5">
    <source>
        <dbReference type="Proteomes" id="UP000823749"/>
    </source>
</evidence>
<dbReference type="PANTHER" id="PTHR43601">
    <property type="entry name" value="THIOREDOXIN, MITOCHONDRIAL"/>
    <property type="match status" value="1"/>
</dbReference>